<accession>A0AAY4DCA0</accession>
<name>A0AAY4DCA0_9TELE</name>
<dbReference type="InterPro" id="IPR011009">
    <property type="entry name" value="Kinase-like_dom_sf"/>
</dbReference>
<dbReference type="SUPFAM" id="SSF56112">
    <property type="entry name" value="Protein kinase-like (PK-like)"/>
    <property type="match status" value="1"/>
</dbReference>
<sequence>MCRTSLSGCQFYVPLGQSPPNPPNTSEYKEVKGYSVLKTLGSGSFANMAVKIIDKAEKRILKFANHRNIVSIYEDFETPDGFQIWS</sequence>
<dbReference type="Proteomes" id="UP000694580">
    <property type="component" value="Chromosome 7"/>
</dbReference>
<evidence type="ECO:0008006" key="3">
    <source>
        <dbReference type="Google" id="ProtNLM"/>
    </source>
</evidence>
<dbReference type="AlphaFoldDB" id="A0AAY4DCA0"/>
<keyword evidence="2" id="KW-1185">Reference proteome</keyword>
<dbReference type="Ensembl" id="ENSDCDT00010053101.1">
    <property type="protein sequence ID" value="ENSDCDP00010043048.1"/>
    <property type="gene ID" value="ENSDCDG00010026960.1"/>
</dbReference>
<proteinExistence type="predicted"/>
<protein>
    <recommendedName>
        <fullName evidence="3">Protein kinase domain-containing protein</fullName>
    </recommendedName>
</protein>
<dbReference type="Gene3D" id="1.10.510.10">
    <property type="entry name" value="Transferase(Phosphotransferase) domain 1"/>
    <property type="match status" value="1"/>
</dbReference>
<reference evidence="1 2" key="1">
    <citation type="submission" date="2020-06" db="EMBL/GenBank/DDBJ databases">
        <authorList>
            <consortium name="Wellcome Sanger Institute Data Sharing"/>
        </authorList>
    </citation>
    <scope>NUCLEOTIDE SEQUENCE [LARGE SCALE GENOMIC DNA]</scope>
</reference>
<reference evidence="1" key="3">
    <citation type="submission" date="2025-09" db="UniProtKB">
        <authorList>
            <consortium name="Ensembl"/>
        </authorList>
    </citation>
    <scope>IDENTIFICATION</scope>
</reference>
<reference evidence="1" key="2">
    <citation type="submission" date="2025-08" db="UniProtKB">
        <authorList>
            <consortium name="Ensembl"/>
        </authorList>
    </citation>
    <scope>IDENTIFICATION</scope>
</reference>
<evidence type="ECO:0000313" key="2">
    <source>
        <dbReference type="Proteomes" id="UP000694580"/>
    </source>
</evidence>
<evidence type="ECO:0000313" key="1">
    <source>
        <dbReference type="Ensembl" id="ENSDCDP00010043048.1"/>
    </source>
</evidence>
<organism evidence="1 2">
    <name type="scientific">Denticeps clupeoides</name>
    <name type="common">denticle herring</name>
    <dbReference type="NCBI Taxonomy" id="299321"/>
    <lineage>
        <taxon>Eukaryota</taxon>
        <taxon>Metazoa</taxon>
        <taxon>Chordata</taxon>
        <taxon>Craniata</taxon>
        <taxon>Vertebrata</taxon>
        <taxon>Euteleostomi</taxon>
        <taxon>Actinopterygii</taxon>
        <taxon>Neopterygii</taxon>
        <taxon>Teleostei</taxon>
        <taxon>Clupei</taxon>
        <taxon>Clupeiformes</taxon>
        <taxon>Denticipitoidei</taxon>
        <taxon>Denticipitidae</taxon>
        <taxon>Denticeps</taxon>
    </lineage>
</organism>